<feature type="region of interest" description="Disordered" evidence="2">
    <location>
        <begin position="242"/>
        <end position="263"/>
    </location>
</feature>
<sequence>MVFDVSSGQVPTGSPLHQGNFGTKRDHSCADAESVLPLITDPKAKSQTRIMVELEAKLEEAERALKFAHEDQRKMAESLQQERKKAKKAQEEAGIEKSKIEEMRNKIRAAEQETVETAKEVEALKTALLYAEANVDSKTESLESKIKQMEEFMFNTQDELATVSQELTEEKKKRARLEEELIETRAKLNSQVTTAESEIDRVKAEFEGKKEELNKWRFIIEEKKRDCDAMSAFAAAERRNLSEGQAAMGQQKEELEKLKQETESKLAELRHQNSLQEQLTDLQVKADAERTKSERQKLEMRLEIEKLTKELDRQKVTNMMTDNNKLEKQLEKVVGNVIEKDNEEHEVERMQKLENLMLGVLQKEEQRKLDEARKAEEGEQRPSLAPQPPAKKGKGKGPPRPGGKKGKGKK</sequence>
<protein>
    <submittedName>
        <fullName evidence="3">Uncharacterized protein</fullName>
    </submittedName>
</protein>
<accession>A0A7S4LNJ2</accession>
<feature type="region of interest" description="Disordered" evidence="2">
    <location>
        <begin position="357"/>
        <end position="410"/>
    </location>
</feature>
<organism evidence="3">
    <name type="scientific">Eutreptiella gymnastica</name>
    <dbReference type="NCBI Taxonomy" id="73025"/>
    <lineage>
        <taxon>Eukaryota</taxon>
        <taxon>Discoba</taxon>
        <taxon>Euglenozoa</taxon>
        <taxon>Euglenida</taxon>
        <taxon>Spirocuta</taxon>
        <taxon>Euglenophyceae</taxon>
        <taxon>Eutreptiales</taxon>
        <taxon>Eutreptiaceae</taxon>
        <taxon>Eutreptiella</taxon>
    </lineage>
</organism>
<name>A0A7S4LNJ2_9EUGL</name>
<feature type="compositionally biased region" description="Basic and acidic residues" evidence="2">
    <location>
        <begin position="362"/>
        <end position="380"/>
    </location>
</feature>
<keyword evidence="1" id="KW-0175">Coiled coil</keyword>
<feature type="coiled-coil region" evidence="1">
    <location>
        <begin position="160"/>
        <end position="212"/>
    </location>
</feature>
<evidence type="ECO:0000256" key="2">
    <source>
        <dbReference type="SAM" id="MobiDB-lite"/>
    </source>
</evidence>
<feature type="region of interest" description="Disordered" evidence="2">
    <location>
        <begin position="70"/>
        <end position="97"/>
    </location>
</feature>
<proteinExistence type="predicted"/>
<dbReference type="EMBL" id="HBJA01149381">
    <property type="protein sequence ID" value="CAE0840493.1"/>
    <property type="molecule type" value="Transcribed_RNA"/>
</dbReference>
<evidence type="ECO:0000256" key="1">
    <source>
        <dbReference type="SAM" id="Coils"/>
    </source>
</evidence>
<feature type="compositionally biased region" description="Basic and acidic residues" evidence="2">
    <location>
        <begin position="251"/>
        <end position="263"/>
    </location>
</feature>
<gene>
    <name evidence="3" type="ORF">EGYM00163_LOCUS51361</name>
</gene>
<feature type="compositionally biased region" description="Basic residues" evidence="2">
    <location>
        <begin position="391"/>
        <end position="410"/>
    </location>
</feature>
<reference evidence="3" key="1">
    <citation type="submission" date="2021-01" db="EMBL/GenBank/DDBJ databases">
        <authorList>
            <person name="Corre E."/>
            <person name="Pelletier E."/>
            <person name="Niang G."/>
            <person name="Scheremetjew M."/>
            <person name="Finn R."/>
            <person name="Kale V."/>
            <person name="Holt S."/>
            <person name="Cochrane G."/>
            <person name="Meng A."/>
            <person name="Brown T."/>
            <person name="Cohen L."/>
        </authorList>
    </citation>
    <scope>NUCLEOTIDE SEQUENCE</scope>
    <source>
        <strain evidence="3">CCMP1594</strain>
    </source>
</reference>
<dbReference type="AlphaFoldDB" id="A0A7S4LNJ2"/>
<evidence type="ECO:0000313" key="3">
    <source>
        <dbReference type="EMBL" id="CAE0840493.1"/>
    </source>
</evidence>
<feature type="region of interest" description="Disordered" evidence="2">
    <location>
        <begin position="1"/>
        <end position="30"/>
    </location>
</feature>
<feature type="compositionally biased region" description="Polar residues" evidence="2">
    <location>
        <begin position="1"/>
        <end position="21"/>
    </location>
</feature>